<reference evidence="5" key="1">
    <citation type="submission" date="2018-02" db="EMBL/GenBank/DDBJ databases">
        <authorList>
            <person name="Hausmann B."/>
        </authorList>
    </citation>
    <scope>NUCLEOTIDE SEQUENCE [LARGE SCALE GENOMIC DNA]</scope>
    <source>
        <strain evidence="5">Peat soil MAG SbA1</strain>
    </source>
</reference>
<proteinExistence type="predicted"/>
<dbReference type="SUPFAM" id="SSF53300">
    <property type="entry name" value="vWA-like"/>
    <property type="match status" value="1"/>
</dbReference>
<evidence type="ECO:0000256" key="2">
    <source>
        <dbReference type="SAM" id="SignalP"/>
    </source>
</evidence>
<feature type="chain" id="PRO_5015786731" description="VWFA domain-containing protein" evidence="2">
    <location>
        <begin position="45"/>
        <end position="423"/>
    </location>
</feature>
<protein>
    <recommendedName>
        <fullName evidence="3">VWFA domain-containing protein</fullName>
    </recommendedName>
</protein>
<evidence type="ECO:0000259" key="3">
    <source>
        <dbReference type="PROSITE" id="PS50234"/>
    </source>
</evidence>
<dbReference type="AlphaFoldDB" id="A0A2U3JW79"/>
<evidence type="ECO:0000256" key="1">
    <source>
        <dbReference type="SAM" id="MobiDB-lite"/>
    </source>
</evidence>
<keyword evidence="2" id="KW-0732">Signal</keyword>
<evidence type="ECO:0000313" key="5">
    <source>
        <dbReference type="Proteomes" id="UP000238701"/>
    </source>
</evidence>
<feature type="domain" description="VWFA" evidence="3">
    <location>
        <begin position="124"/>
        <end position="295"/>
    </location>
</feature>
<dbReference type="InterPro" id="IPR036465">
    <property type="entry name" value="vWFA_dom_sf"/>
</dbReference>
<dbReference type="InterPro" id="IPR002035">
    <property type="entry name" value="VWF_A"/>
</dbReference>
<gene>
    <name evidence="4" type="ORF">SBA1_100109</name>
</gene>
<dbReference type="InterPro" id="IPR017802">
    <property type="entry name" value="VWFA-rel_acidobac-type"/>
</dbReference>
<dbReference type="Gene3D" id="3.40.50.410">
    <property type="entry name" value="von Willebrand factor, type A domain"/>
    <property type="match status" value="1"/>
</dbReference>
<dbReference type="PROSITE" id="PS50234">
    <property type="entry name" value="VWFA"/>
    <property type="match status" value="1"/>
</dbReference>
<feature type="region of interest" description="Disordered" evidence="1">
    <location>
        <begin position="45"/>
        <end position="106"/>
    </location>
</feature>
<feature type="compositionally biased region" description="Low complexity" evidence="1">
    <location>
        <begin position="45"/>
        <end position="61"/>
    </location>
</feature>
<dbReference type="NCBIfam" id="TIGR03436">
    <property type="entry name" value="acidobact_VWFA"/>
    <property type="match status" value="1"/>
</dbReference>
<sequence>MFNQTMFNQKKGKTLQCKMAPATKPALALVVCLALSYGSLPMWAQDQPGQTPAPQTPSQTPDTEKPKQDVPAEAGGPSGNVGPYAIPKKNPEEAPPPPPAVTPKKVEDMPDYSLKVNVPLVNVDVLVTTKDGQFVPGLKKENFRVAEDGVPQAVSKFAVSEAPITAVLLIEYASTNYVFMIQALQASYAFAGSLKKDDWVAVTYYDMQPHILTDFTQDKKAVFGALNQLRIPGFAETNEFDALYDTLDRLDRIEGKKYVILVSSGVDTFSKLTYDKILKKVKDTKDVTIFPVSIGWYLREMCETRGCGGMSHGIASMGIHNIDYLQADNEMKTFASMTGGRAYFPRFQAEFAEIFHDVGDDIRHQYTLAYSPTNTKLDGTYRKLKVQVVAPDGGPLKVKDQKGKDVKIEVVARDGYTAKHTVD</sequence>
<feature type="signal peptide" evidence="2">
    <location>
        <begin position="1"/>
        <end position="44"/>
    </location>
</feature>
<accession>A0A2U3JW79</accession>
<name>A0A2U3JW79_9BACT</name>
<evidence type="ECO:0000313" key="4">
    <source>
        <dbReference type="EMBL" id="SPF31682.1"/>
    </source>
</evidence>
<dbReference type="EMBL" id="OMOD01000002">
    <property type="protein sequence ID" value="SPF31682.1"/>
    <property type="molecule type" value="Genomic_DNA"/>
</dbReference>
<dbReference type="Proteomes" id="UP000238701">
    <property type="component" value="Unassembled WGS sequence"/>
</dbReference>
<dbReference type="CDD" id="cd00198">
    <property type="entry name" value="vWFA"/>
    <property type="match status" value="1"/>
</dbReference>
<organism evidence="4 5">
    <name type="scientific">Candidatus Sulfotelmatobacter kueseliae</name>
    <dbReference type="NCBI Taxonomy" id="2042962"/>
    <lineage>
        <taxon>Bacteria</taxon>
        <taxon>Pseudomonadati</taxon>
        <taxon>Acidobacteriota</taxon>
        <taxon>Terriglobia</taxon>
        <taxon>Terriglobales</taxon>
        <taxon>Candidatus Korobacteraceae</taxon>
        <taxon>Candidatus Sulfotelmatobacter</taxon>
    </lineage>
</organism>
<dbReference type="OrthoDB" id="105939at2"/>